<comment type="caution">
    <text evidence="7">The sequence shown here is derived from an EMBL/GenBank/DDBJ whole genome shotgun (WGS) entry which is preliminary data.</text>
</comment>
<dbReference type="InterPro" id="IPR036074">
    <property type="entry name" value="CbiD_sf"/>
</dbReference>
<dbReference type="PANTHER" id="PTHR35863">
    <property type="entry name" value="COBALT-PRECORRIN-5B C(1)-METHYLTRANSFERASE"/>
    <property type="match status" value="1"/>
</dbReference>
<dbReference type="SUPFAM" id="SSF111342">
    <property type="entry name" value="CbiD-like"/>
    <property type="match status" value="1"/>
</dbReference>
<reference evidence="7 8" key="1">
    <citation type="submission" date="2020-08" db="EMBL/GenBank/DDBJ databases">
        <title>Genome public.</title>
        <authorList>
            <person name="Liu C."/>
            <person name="Sun Q."/>
        </authorList>
    </citation>
    <scope>NUCLEOTIDE SEQUENCE [LARGE SCALE GENOMIC DNA]</scope>
    <source>
        <strain evidence="7 8">BX17</strain>
    </source>
</reference>
<dbReference type="Proteomes" id="UP000652847">
    <property type="component" value="Unassembled WGS sequence"/>
</dbReference>
<feature type="transmembrane region" description="Helical" evidence="6">
    <location>
        <begin position="21"/>
        <end position="42"/>
    </location>
</feature>
<dbReference type="UniPathway" id="UPA00148">
    <property type="reaction ID" value="UER00227"/>
</dbReference>
<keyword evidence="1 5" id="KW-0169">Cobalamin biosynthesis</keyword>
<protein>
    <recommendedName>
        <fullName evidence="5">Cobalt-precorrin-5B C(1)-methyltransferase</fullName>
        <ecNumber evidence="5">2.1.1.195</ecNumber>
    </recommendedName>
    <alternativeName>
        <fullName evidence="5">Cobalt-precorrin-6A synthase</fullName>
    </alternativeName>
</protein>
<keyword evidence="2 5" id="KW-0489">Methyltransferase</keyword>
<evidence type="ECO:0000256" key="4">
    <source>
        <dbReference type="ARBA" id="ARBA00022691"/>
    </source>
</evidence>
<comment type="pathway">
    <text evidence="5">Cofactor biosynthesis; adenosylcobalamin biosynthesis; cob(II)yrinate a,c-diamide from sirohydrochlorin (anaerobic route): step 6/10.</text>
</comment>
<keyword evidence="6" id="KW-1133">Transmembrane helix</keyword>
<sequence>MAHKTGLEEYYVIRGQKKMRFGYTTGSCAAAACKGAALMLLGKKKLDSVPLMTPKGILLDLELHHIQIEENQVTCAVKKDAGDDPDTTNGILVYATVSKTKEPGIQIDGGIGVGRVTRPGLSQQVGEAAINPVPRAMILREAEEAAVSYDYEGGLKVVISVPEGVEIGKKTFNPRLGITGGISILGTSGIVEPMSEKALVESIHVEMKQHFAQGEQYILATPGNYGADYLREHMTLPFERNIKCSNYVGETIDMAVDMGVKGILFVAHIGKFVKVAAGIMNTHSHSADARMEVLASNALRAGADGDTARAVLNCNTTDEALDVLHEKQLLQPTMEEIMKKIQFYLDHRSYEQIKLGAVVFNNVYGYLGKTKDAKELIEEIKKQDIELQKK</sequence>
<evidence type="ECO:0000256" key="5">
    <source>
        <dbReference type="HAMAP-Rule" id="MF_00787"/>
    </source>
</evidence>
<gene>
    <name evidence="5 7" type="primary">cbiD</name>
    <name evidence="7" type="ORF">H8S54_11360</name>
</gene>
<dbReference type="RefSeq" id="WP_186901513.1">
    <property type="nucleotide sequence ID" value="NZ_JACOOT010000025.1"/>
</dbReference>
<comment type="function">
    <text evidence="5">Catalyzes the methylation of C-1 in cobalt-precorrin-5B to form cobalt-precorrin-6A.</text>
</comment>
<keyword evidence="8" id="KW-1185">Reference proteome</keyword>
<dbReference type="HAMAP" id="MF_00787">
    <property type="entry name" value="CbiD"/>
    <property type="match status" value="1"/>
</dbReference>
<dbReference type="PROSITE" id="PS51257">
    <property type="entry name" value="PROKAR_LIPOPROTEIN"/>
    <property type="match status" value="1"/>
</dbReference>
<evidence type="ECO:0000256" key="6">
    <source>
        <dbReference type="SAM" id="Phobius"/>
    </source>
</evidence>
<evidence type="ECO:0000313" key="7">
    <source>
        <dbReference type="EMBL" id="MBC5651693.1"/>
    </source>
</evidence>
<proteinExistence type="inferred from homology"/>
<evidence type="ECO:0000313" key="8">
    <source>
        <dbReference type="Proteomes" id="UP000652847"/>
    </source>
</evidence>
<dbReference type="PIRSF" id="PIRSF026782">
    <property type="entry name" value="CbiD"/>
    <property type="match status" value="1"/>
</dbReference>
<organism evidence="7 8">
    <name type="scientific">Blautia segnis</name>
    <dbReference type="NCBI Taxonomy" id="2763030"/>
    <lineage>
        <taxon>Bacteria</taxon>
        <taxon>Bacillati</taxon>
        <taxon>Bacillota</taxon>
        <taxon>Clostridia</taxon>
        <taxon>Lachnospirales</taxon>
        <taxon>Lachnospiraceae</taxon>
        <taxon>Blautia</taxon>
    </lineage>
</organism>
<dbReference type="EC" id="2.1.1.195" evidence="5"/>
<dbReference type="GO" id="GO:0008168">
    <property type="term" value="F:methyltransferase activity"/>
    <property type="evidence" value="ECO:0007669"/>
    <property type="project" value="UniProtKB-UniRule"/>
</dbReference>
<dbReference type="Gene3D" id="3.30.2110.10">
    <property type="entry name" value="CbiD-like"/>
    <property type="match status" value="1"/>
</dbReference>
<comment type="catalytic activity">
    <reaction evidence="5">
        <text>Co-precorrin-5B + S-adenosyl-L-methionine = Co-precorrin-6A + S-adenosyl-L-homocysteine</text>
        <dbReference type="Rhea" id="RHEA:26285"/>
        <dbReference type="ChEBI" id="CHEBI:57856"/>
        <dbReference type="ChEBI" id="CHEBI:59789"/>
        <dbReference type="ChEBI" id="CHEBI:60063"/>
        <dbReference type="ChEBI" id="CHEBI:60064"/>
        <dbReference type="EC" id="2.1.1.195"/>
    </reaction>
</comment>
<keyword evidence="6" id="KW-0812">Transmembrane</keyword>
<dbReference type="NCBIfam" id="TIGR00312">
    <property type="entry name" value="cbiD"/>
    <property type="match status" value="1"/>
</dbReference>
<keyword evidence="6" id="KW-0472">Membrane</keyword>
<dbReference type="EMBL" id="JACOOT010000025">
    <property type="protein sequence ID" value="MBC5651693.1"/>
    <property type="molecule type" value="Genomic_DNA"/>
</dbReference>
<dbReference type="GO" id="GO:0032259">
    <property type="term" value="P:methylation"/>
    <property type="evidence" value="ECO:0007669"/>
    <property type="project" value="UniProtKB-KW"/>
</dbReference>
<dbReference type="PANTHER" id="PTHR35863:SF1">
    <property type="entry name" value="COBALT-PRECORRIN-5B C(1)-METHYLTRANSFERASE"/>
    <property type="match status" value="1"/>
</dbReference>
<dbReference type="GO" id="GO:0019251">
    <property type="term" value="P:anaerobic cobalamin biosynthetic process"/>
    <property type="evidence" value="ECO:0007669"/>
    <property type="project" value="UniProtKB-UniRule"/>
</dbReference>
<accession>A0A8I0AJY5</accession>
<dbReference type="InterPro" id="IPR002748">
    <property type="entry name" value="CbiD"/>
</dbReference>
<evidence type="ECO:0000256" key="2">
    <source>
        <dbReference type="ARBA" id="ARBA00022603"/>
    </source>
</evidence>
<keyword evidence="4 5" id="KW-0949">S-adenosyl-L-methionine</keyword>
<name>A0A8I0AJY5_9FIRM</name>
<dbReference type="Pfam" id="PF01888">
    <property type="entry name" value="CbiD"/>
    <property type="match status" value="1"/>
</dbReference>
<evidence type="ECO:0000256" key="1">
    <source>
        <dbReference type="ARBA" id="ARBA00022573"/>
    </source>
</evidence>
<keyword evidence="3 5" id="KW-0808">Transferase</keyword>
<comment type="similarity">
    <text evidence="5">Belongs to the CbiD family.</text>
</comment>
<evidence type="ECO:0000256" key="3">
    <source>
        <dbReference type="ARBA" id="ARBA00022679"/>
    </source>
</evidence>
<dbReference type="AlphaFoldDB" id="A0A8I0AJY5"/>